<feature type="non-terminal residue" evidence="1">
    <location>
        <position position="501"/>
    </location>
</feature>
<accession>A0ABW3M9U5</accession>
<dbReference type="InterPro" id="IPR050708">
    <property type="entry name" value="T6SS_VgrG/RHS"/>
</dbReference>
<evidence type="ECO:0000313" key="2">
    <source>
        <dbReference type="Proteomes" id="UP001597045"/>
    </source>
</evidence>
<feature type="non-terminal residue" evidence="1">
    <location>
        <position position="1"/>
    </location>
</feature>
<comment type="caution">
    <text evidence="1">The sequence shown here is derived from an EMBL/GenBank/DDBJ whole genome shotgun (WGS) entry which is preliminary data.</text>
</comment>
<dbReference type="EMBL" id="JBHTIS010001109">
    <property type="protein sequence ID" value="MFD1047507.1"/>
    <property type="molecule type" value="Genomic_DNA"/>
</dbReference>
<evidence type="ECO:0000313" key="1">
    <source>
        <dbReference type="EMBL" id="MFD1047507.1"/>
    </source>
</evidence>
<dbReference type="NCBIfam" id="TIGR03696">
    <property type="entry name" value="Rhs_assc_core"/>
    <property type="match status" value="1"/>
</dbReference>
<dbReference type="PANTHER" id="PTHR32305:SF15">
    <property type="entry name" value="PROTEIN RHSA-RELATED"/>
    <property type="match status" value="1"/>
</dbReference>
<keyword evidence="2" id="KW-1185">Reference proteome</keyword>
<dbReference type="InterPro" id="IPR022385">
    <property type="entry name" value="Rhs_assc_core"/>
</dbReference>
<dbReference type="Gene3D" id="2.180.10.10">
    <property type="entry name" value="RHS repeat-associated core"/>
    <property type="match status" value="1"/>
</dbReference>
<dbReference type="Proteomes" id="UP001597045">
    <property type="component" value="Unassembled WGS sequence"/>
</dbReference>
<dbReference type="InterPro" id="IPR031325">
    <property type="entry name" value="RHS_repeat"/>
</dbReference>
<organism evidence="1 2">
    <name type="scientific">Kibdelosporangium lantanae</name>
    <dbReference type="NCBI Taxonomy" id="1497396"/>
    <lineage>
        <taxon>Bacteria</taxon>
        <taxon>Bacillati</taxon>
        <taxon>Actinomycetota</taxon>
        <taxon>Actinomycetes</taxon>
        <taxon>Pseudonocardiales</taxon>
        <taxon>Pseudonocardiaceae</taxon>
        <taxon>Kibdelosporangium</taxon>
    </lineage>
</organism>
<dbReference type="PANTHER" id="PTHR32305">
    <property type="match status" value="1"/>
</dbReference>
<dbReference type="Pfam" id="PF05593">
    <property type="entry name" value="RHS_repeat"/>
    <property type="match status" value="1"/>
</dbReference>
<gene>
    <name evidence="1" type="ORF">ACFQ1S_19155</name>
</gene>
<name>A0ABW3M9U5_9PSEU</name>
<proteinExistence type="predicted"/>
<protein>
    <submittedName>
        <fullName evidence="1">RHS repeat-associated core domain-containing protein</fullName>
    </submittedName>
</protein>
<reference evidence="2" key="1">
    <citation type="journal article" date="2019" name="Int. J. Syst. Evol. Microbiol.">
        <title>The Global Catalogue of Microorganisms (GCM) 10K type strain sequencing project: providing services to taxonomists for standard genome sequencing and annotation.</title>
        <authorList>
            <consortium name="The Broad Institute Genomics Platform"/>
            <consortium name="The Broad Institute Genome Sequencing Center for Infectious Disease"/>
            <person name="Wu L."/>
            <person name="Ma J."/>
        </authorList>
    </citation>
    <scope>NUCLEOTIDE SEQUENCE [LARGE SCALE GENOMIC DNA]</scope>
    <source>
        <strain evidence="2">JCM 31486</strain>
    </source>
</reference>
<sequence>GTVTRGYGALGETVRETRTLGNGVLDTGSSFTTLNRYDSFNRVLETTYPDGEKLTYGYDTGGQVTTATGVKDGRNYSYLARQDYDKFDQKLLTDTGSGVRTTYSYGDADRRLATLKSRQPDGKEFQNLSYQYDNVGNITQLANTVAVPPAKGIGGPSTQTFGYDDLNQVTTASGEYRNNPDKANKYKLDLAYDTIHNTTNKTQRNDLVSTSGQTTPIYNTTYTNKYTYDPGRPHAPSKIGQDTNKYDANGNLIDIGTKDHNVQTVAFTGVTTNDDHTQMVWDEENRLACVVDEDYTVRQEPDSCADHDVTARFVYDDSGTRIVKDGKAKEISPSRGFTKVGSQSFKHVFAGDTRLLTKKVDSRSEDEQFYFHSDHLGSSGLVTDGTGKLVSHQEYFPSGETWAQESAKSAPVPYQYSGKEFDEETGLYYYGSRYYNPRTDLWQSPDPALGSYLDGSSSDSVRNSANLASYGYGYNNPVGTTDPDGRTALVLAGAAPEVLPA</sequence>